<gene>
    <name evidence="2" type="ORF">IW261DRAFT_1526658</name>
</gene>
<evidence type="ECO:0000313" key="2">
    <source>
        <dbReference type="EMBL" id="KAK0463291.1"/>
    </source>
</evidence>
<name>A0AA39NCU0_9AGAR</name>
<keyword evidence="1" id="KW-0732">Signal</keyword>
<reference evidence="2" key="1">
    <citation type="submission" date="2023-06" db="EMBL/GenBank/DDBJ databases">
        <authorList>
            <consortium name="Lawrence Berkeley National Laboratory"/>
            <person name="Ahrendt S."/>
            <person name="Sahu N."/>
            <person name="Indic B."/>
            <person name="Wong-Bajracharya J."/>
            <person name="Merenyi Z."/>
            <person name="Ke H.-M."/>
            <person name="Monk M."/>
            <person name="Kocsube S."/>
            <person name="Drula E."/>
            <person name="Lipzen A."/>
            <person name="Balint B."/>
            <person name="Henrissat B."/>
            <person name="Andreopoulos B."/>
            <person name="Martin F.M."/>
            <person name="Harder C.B."/>
            <person name="Rigling D."/>
            <person name="Ford K.L."/>
            <person name="Foster G.D."/>
            <person name="Pangilinan J."/>
            <person name="Papanicolaou A."/>
            <person name="Barry K."/>
            <person name="LaButti K."/>
            <person name="Viragh M."/>
            <person name="Koriabine M."/>
            <person name="Yan M."/>
            <person name="Riley R."/>
            <person name="Champramary S."/>
            <person name="Plett K.L."/>
            <person name="Tsai I.J."/>
            <person name="Slot J."/>
            <person name="Sipos G."/>
            <person name="Plett J."/>
            <person name="Nagy L.G."/>
            <person name="Grigoriev I.V."/>
        </authorList>
    </citation>
    <scope>NUCLEOTIDE SEQUENCE</scope>
    <source>
        <strain evidence="2">ICMP 16352</strain>
    </source>
</reference>
<keyword evidence="3" id="KW-1185">Reference proteome</keyword>
<evidence type="ECO:0008006" key="4">
    <source>
        <dbReference type="Google" id="ProtNLM"/>
    </source>
</evidence>
<sequence length="75" mass="8568">MMLVLVSAMMIVFSRSFRGVQVRRSHRLDPETGGSLDRGLIVLLDFVTSQAHAFEHSLKVMNVYQQSPCRYQNVL</sequence>
<feature type="signal peptide" evidence="1">
    <location>
        <begin position="1"/>
        <end position="16"/>
    </location>
</feature>
<accession>A0AA39NCU0</accession>
<dbReference type="EMBL" id="JAUEPR010000118">
    <property type="protein sequence ID" value="KAK0463291.1"/>
    <property type="molecule type" value="Genomic_DNA"/>
</dbReference>
<proteinExistence type="predicted"/>
<organism evidence="2 3">
    <name type="scientific">Armillaria novae-zelandiae</name>
    <dbReference type="NCBI Taxonomy" id="153914"/>
    <lineage>
        <taxon>Eukaryota</taxon>
        <taxon>Fungi</taxon>
        <taxon>Dikarya</taxon>
        <taxon>Basidiomycota</taxon>
        <taxon>Agaricomycotina</taxon>
        <taxon>Agaricomycetes</taxon>
        <taxon>Agaricomycetidae</taxon>
        <taxon>Agaricales</taxon>
        <taxon>Marasmiineae</taxon>
        <taxon>Physalacriaceae</taxon>
        <taxon>Armillaria</taxon>
    </lineage>
</organism>
<feature type="chain" id="PRO_5041333738" description="Secreted protein" evidence="1">
    <location>
        <begin position="17"/>
        <end position="75"/>
    </location>
</feature>
<comment type="caution">
    <text evidence="2">The sequence shown here is derived from an EMBL/GenBank/DDBJ whole genome shotgun (WGS) entry which is preliminary data.</text>
</comment>
<protein>
    <recommendedName>
        <fullName evidence="4">Secreted protein</fullName>
    </recommendedName>
</protein>
<evidence type="ECO:0000256" key="1">
    <source>
        <dbReference type="SAM" id="SignalP"/>
    </source>
</evidence>
<evidence type="ECO:0000313" key="3">
    <source>
        <dbReference type="Proteomes" id="UP001175227"/>
    </source>
</evidence>
<dbReference type="Proteomes" id="UP001175227">
    <property type="component" value="Unassembled WGS sequence"/>
</dbReference>
<dbReference type="AlphaFoldDB" id="A0AA39NCU0"/>